<dbReference type="RefSeq" id="XP_035320645.1">
    <property type="nucleotide sequence ID" value="XM_035469551.1"/>
</dbReference>
<protein>
    <submittedName>
        <fullName evidence="1">Uncharacterized protein</fullName>
    </submittedName>
</protein>
<dbReference type="Proteomes" id="UP000749293">
    <property type="component" value="Unassembled WGS sequence"/>
</dbReference>
<organism evidence="1 2">
    <name type="scientific">Geosmithia morbida</name>
    <dbReference type="NCBI Taxonomy" id="1094350"/>
    <lineage>
        <taxon>Eukaryota</taxon>
        <taxon>Fungi</taxon>
        <taxon>Dikarya</taxon>
        <taxon>Ascomycota</taxon>
        <taxon>Pezizomycotina</taxon>
        <taxon>Sordariomycetes</taxon>
        <taxon>Hypocreomycetidae</taxon>
        <taxon>Hypocreales</taxon>
        <taxon>Bionectriaceae</taxon>
        <taxon>Geosmithia</taxon>
    </lineage>
</organism>
<evidence type="ECO:0000313" key="1">
    <source>
        <dbReference type="EMBL" id="KAF4121993.1"/>
    </source>
</evidence>
<dbReference type="EMBL" id="JAANYQ010000010">
    <property type="protein sequence ID" value="KAF4121993.1"/>
    <property type="molecule type" value="Genomic_DNA"/>
</dbReference>
<reference evidence="1" key="1">
    <citation type="submission" date="2020-03" db="EMBL/GenBank/DDBJ databases">
        <title>Site-based positive gene gene selection in Geosmithia morbida across the United States reveals a broad range of putative effectors and factors for local host and environmental adapation.</title>
        <authorList>
            <person name="Onufrak A."/>
            <person name="Murdoch R.W."/>
            <person name="Gazis R."/>
            <person name="Huff M."/>
            <person name="Staton M."/>
            <person name="Klingeman W."/>
            <person name="Hadziabdic D."/>
        </authorList>
    </citation>
    <scope>NUCLEOTIDE SEQUENCE</scope>
    <source>
        <strain evidence="1">1262</strain>
    </source>
</reference>
<dbReference type="AlphaFoldDB" id="A0A9P4YUM2"/>
<accession>A0A9P4YUM2</accession>
<proteinExistence type="predicted"/>
<evidence type="ECO:0000313" key="2">
    <source>
        <dbReference type="Proteomes" id="UP000749293"/>
    </source>
</evidence>
<dbReference type="GeneID" id="55973809"/>
<gene>
    <name evidence="1" type="ORF">GMORB2_7586</name>
</gene>
<sequence>MAMGPDLCLQVLRLLASQSVGVELGSRRFRQMAKRAIAQGYRGKLRAAGQEIAVRVVVKDVDDLEDVIGGHSG</sequence>
<keyword evidence="2" id="KW-1185">Reference proteome</keyword>
<comment type="caution">
    <text evidence="1">The sequence shown here is derived from an EMBL/GenBank/DDBJ whole genome shotgun (WGS) entry which is preliminary data.</text>
</comment>
<name>A0A9P4YUM2_9HYPO</name>